<proteinExistence type="predicted"/>
<reference evidence="2 3" key="1">
    <citation type="submission" date="2020-07" db="EMBL/GenBank/DDBJ databases">
        <title>Bradyrhizobium diversity isolated from nodules of indigenous legumes of Western Australia.</title>
        <authorList>
            <person name="Klepa M.S."/>
        </authorList>
    </citation>
    <scope>NUCLEOTIDE SEQUENCE [LARGE SCALE GENOMIC DNA]</scope>
    <source>
        <strain evidence="2 3">CNPSo 4010</strain>
    </source>
</reference>
<evidence type="ECO:0000256" key="1">
    <source>
        <dbReference type="SAM" id="Phobius"/>
    </source>
</evidence>
<sequence>MSEINFPHPRNRPETEPSHLYGVVELKQEAKMRRLVFAIALLAVASAGISASFAAVHHAKTLTFAERFAPALELMAKR</sequence>
<organism evidence="2 3">
    <name type="scientific">Bradyrhizobium agreste</name>
    <dbReference type="NCBI Taxonomy" id="2751811"/>
    <lineage>
        <taxon>Bacteria</taxon>
        <taxon>Pseudomonadati</taxon>
        <taxon>Pseudomonadota</taxon>
        <taxon>Alphaproteobacteria</taxon>
        <taxon>Hyphomicrobiales</taxon>
        <taxon>Nitrobacteraceae</taxon>
        <taxon>Bradyrhizobium</taxon>
    </lineage>
</organism>
<keyword evidence="1" id="KW-0812">Transmembrane</keyword>
<keyword evidence="1" id="KW-1133">Transmembrane helix</keyword>
<feature type="transmembrane region" description="Helical" evidence="1">
    <location>
        <begin position="35"/>
        <end position="56"/>
    </location>
</feature>
<evidence type="ECO:0000313" key="2">
    <source>
        <dbReference type="EMBL" id="MBH5397028.1"/>
    </source>
</evidence>
<evidence type="ECO:0000313" key="3">
    <source>
        <dbReference type="Proteomes" id="UP000807370"/>
    </source>
</evidence>
<name>A0ABS0PIN5_9BRAD</name>
<keyword evidence="1" id="KW-0472">Membrane</keyword>
<comment type="caution">
    <text evidence="2">The sequence shown here is derived from an EMBL/GenBank/DDBJ whole genome shotgun (WGS) entry which is preliminary data.</text>
</comment>
<protein>
    <submittedName>
        <fullName evidence="2">Uncharacterized protein</fullName>
    </submittedName>
</protein>
<accession>A0ABS0PIN5</accession>
<dbReference type="EMBL" id="JACCHP010000002">
    <property type="protein sequence ID" value="MBH5397028.1"/>
    <property type="molecule type" value="Genomic_DNA"/>
</dbReference>
<dbReference type="Proteomes" id="UP000807370">
    <property type="component" value="Unassembled WGS sequence"/>
</dbReference>
<keyword evidence="3" id="KW-1185">Reference proteome</keyword>
<dbReference type="RefSeq" id="WP_197958526.1">
    <property type="nucleotide sequence ID" value="NZ_JACCHP010000002.1"/>
</dbReference>
<gene>
    <name evidence="2" type="ORF">HZZ13_04370</name>
</gene>